<name>A0A921GBJ8_9FIRM</name>
<keyword evidence="1" id="KW-0812">Transmembrane</keyword>
<reference evidence="2" key="2">
    <citation type="submission" date="2021-09" db="EMBL/GenBank/DDBJ databases">
        <authorList>
            <person name="Gilroy R."/>
        </authorList>
    </citation>
    <scope>NUCLEOTIDE SEQUENCE</scope>
    <source>
        <strain evidence="2">CHK193-16274</strain>
    </source>
</reference>
<sequence>MNELQLSSQMEISGGGIGTVVFCVVIGAAVYKMVRSSAGRISIPRIISIEWR</sequence>
<accession>A0A921GBJ8</accession>
<dbReference type="Proteomes" id="UP000749320">
    <property type="component" value="Unassembled WGS sequence"/>
</dbReference>
<gene>
    <name evidence="2" type="ORF">K8V91_10110</name>
</gene>
<dbReference type="EMBL" id="DYWV01000350">
    <property type="protein sequence ID" value="HJF41268.1"/>
    <property type="molecule type" value="Genomic_DNA"/>
</dbReference>
<keyword evidence="1" id="KW-0472">Membrane</keyword>
<protein>
    <submittedName>
        <fullName evidence="2">Uncharacterized protein</fullName>
    </submittedName>
</protein>
<dbReference type="GeneID" id="94017724"/>
<proteinExistence type="predicted"/>
<reference evidence="2" key="1">
    <citation type="journal article" date="2021" name="PeerJ">
        <title>Extensive microbial diversity within the chicken gut microbiome revealed by metagenomics and culture.</title>
        <authorList>
            <person name="Gilroy R."/>
            <person name="Ravi A."/>
            <person name="Getino M."/>
            <person name="Pursley I."/>
            <person name="Horton D.L."/>
            <person name="Alikhan N.F."/>
            <person name="Baker D."/>
            <person name="Gharbi K."/>
            <person name="Hall N."/>
            <person name="Watson M."/>
            <person name="Adriaenssens E.M."/>
            <person name="Foster-Nyarko E."/>
            <person name="Jarju S."/>
            <person name="Secka A."/>
            <person name="Antonio M."/>
            <person name="Oren A."/>
            <person name="Chaudhuri R.R."/>
            <person name="La Ragione R."/>
            <person name="Hildebrand F."/>
            <person name="Pallen M.J."/>
        </authorList>
    </citation>
    <scope>NUCLEOTIDE SEQUENCE</scope>
    <source>
        <strain evidence="2">CHK193-16274</strain>
    </source>
</reference>
<keyword evidence="1" id="KW-1133">Transmembrane helix</keyword>
<evidence type="ECO:0000313" key="3">
    <source>
        <dbReference type="Proteomes" id="UP000749320"/>
    </source>
</evidence>
<dbReference type="AlphaFoldDB" id="A0A921GBJ8"/>
<organism evidence="2 3">
    <name type="scientific">Thomasclavelia spiroformis</name>
    <dbReference type="NCBI Taxonomy" id="29348"/>
    <lineage>
        <taxon>Bacteria</taxon>
        <taxon>Bacillati</taxon>
        <taxon>Bacillota</taxon>
        <taxon>Erysipelotrichia</taxon>
        <taxon>Erysipelotrichales</taxon>
        <taxon>Coprobacillaceae</taxon>
        <taxon>Thomasclavelia</taxon>
    </lineage>
</organism>
<comment type="caution">
    <text evidence="2">The sequence shown here is derived from an EMBL/GenBank/DDBJ whole genome shotgun (WGS) entry which is preliminary data.</text>
</comment>
<evidence type="ECO:0000256" key="1">
    <source>
        <dbReference type="SAM" id="Phobius"/>
    </source>
</evidence>
<dbReference type="RefSeq" id="WP_004608647.1">
    <property type="nucleotide sequence ID" value="NZ_CABKNM010000011.1"/>
</dbReference>
<evidence type="ECO:0000313" key="2">
    <source>
        <dbReference type="EMBL" id="HJF41268.1"/>
    </source>
</evidence>
<feature type="transmembrane region" description="Helical" evidence="1">
    <location>
        <begin position="12"/>
        <end position="31"/>
    </location>
</feature>